<reference evidence="1 2" key="1">
    <citation type="journal article" date="2022" name="BMC Genomics">
        <title>Comparative genome analysis of mycobacteria focusing on tRNA and non-coding RNA.</title>
        <authorList>
            <person name="Behra P.R.K."/>
            <person name="Pettersson B.M.F."/>
            <person name="Ramesh M."/>
            <person name="Das S."/>
            <person name="Dasgupta S."/>
            <person name="Kirsebom L.A."/>
        </authorList>
    </citation>
    <scope>NUCLEOTIDE SEQUENCE [LARGE SCALE GENOMIC DNA]</scope>
    <source>
        <strain evidence="1 2">DSM 44677</strain>
    </source>
</reference>
<dbReference type="RefSeq" id="WP_162563996.1">
    <property type="nucleotide sequence ID" value="NZ_AP022579.1"/>
</dbReference>
<proteinExistence type="predicted"/>
<dbReference type="EMBL" id="CP060016">
    <property type="protein sequence ID" value="UNB98839.1"/>
    <property type="molecule type" value="Genomic_DNA"/>
</dbReference>
<protein>
    <submittedName>
        <fullName evidence="1">Uncharacterized protein</fullName>
    </submittedName>
</protein>
<name>A0AAX2ZU91_9MYCO</name>
<dbReference type="AlphaFoldDB" id="A0AAX2ZU91"/>
<evidence type="ECO:0000313" key="2">
    <source>
        <dbReference type="Proteomes" id="UP001162885"/>
    </source>
</evidence>
<organism evidence="1 2">
    <name type="scientific">Mycolicibacterium boenickei</name>
    <dbReference type="NCBI Taxonomy" id="146017"/>
    <lineage>
        <taxon>Bacteria</taxon>
        <taxon>Bacillati</taxon>
        <taxon>Actinomycetota</taxon>
        <taxon>Actinomycetes</taxon>
        <taxon>Mycobacteriales</taxon>
        <taxon>Mycobacteriaceae</taxon>
        <taxon>Mycolicibacterium</taxon>
    </lineage>
</organism>
<accession>A0AAX2ZU91</accession>
<evidence type="ECO:0000313" key="1">
    <source>
        <dbReference type="EMBL" id="UNB98839.1"/>
    </source>
</evidence>
<gene>
    <name evidence="1" type="ORF">H5U98_25590</name>
</gene>
<sequence>MSTATSDAVNEPVNGAIHDEGAVEERAAECHIGAVGVGVVPERRC</sequence>
<dbReference type="Proteomes" id="UP001162885">
    <property type="component" value="Chromosome"/>
</dbReference>